<evidence type="ECO:0000256" key="4">
    <source>
        <dbReference type="ARBA" id="ARBA00019077"/>
    </source>
</evidence>
<comment type="pathway">
    <text evidence="2 8">Bacterial outer membrane biogenesis; LPS core biosynthesis.</text>
</comment>
<keyword evidence="11" id="KW-1185">Reference proteome</keyword>
<protein>
    <recommendedName>
        <fullName evidence="4 8">3-deoxy-D-manno-octulosonic acid transferase</fullName>
        <shortName evidence="8">Kdo transferase</shortName>
        <ecNumber evidence="3 8">2.4.99.12</ecNumber>
    </recommendedName>
    <alternativeName>
        <fullName evidence="6 8">Lipid IV(A) 3-deoxy-D-manno-octulosonic acid transferase</fullName>
    </alternativeName>
</protein>
<dbReference type="InterPro" id="IPR039901">
    <property type="entry name" value="Kdotransferase"/>
</dbReference>
<proteinExistence type="inferred from homology"/>
<dbReference type="GO" id="GO:0009244">
    <property type="term" value="P:lipopolysaccharide core region biosynthetic process"/>
    <property type="evidence" value="ECO:0007669"/>
    <property type="project" value="UniProtKB-UniRule"/>
</dbReference>
<dbReference type="EMBL" id="WWEN01000003">
    <property type="protein sequence ID" value="MYM55205.1"/>
    <property type="molecule type" value="Genomic_DNA"/>
</dbReference>
<comment type="caution">
    <text evidence="10">The sequence shown here is derived from an EMBL/GenBank/DDBJ whole genome shotgun (WGS) entry which is preliminary data.</text>
</comment>
<organism evidence="10 11">
    <name type="scientific">Thalassovita mangrovi</name>
    <dbReference type="NCBI Taxonomy" id="2692236"/>
    <lineage>
        <taxon>Bacteria</taxon>
        <taxon>Pseudomonadati</taxon>
        <taxon>Pseudomonadota</taxon>
        <taxon>Alphaproteobacteria</taxon>
        <taxon>Rhodobacterales</taxon>
        <taxon>Roseobacteraceae</taxon>
        <taxon>Thalassovita</taxon>
    </lineage>
</organism>
<dbReference type="RefSeq" id="WP_160972908.1">
    <property type="nucleotide sequence ID" value="NZ_WWEN01000003.1"/>
</dbReference>
<gene>
    <name evidence="10" type="ORF">GR167_07805</name>
</gene>
<dbReference type="GO" id="GO:0043842">
    <property type="term" value="F:Kdo transferase activity"/>
    <property type="evidence" value="ECO:0007669"/>
    <property type="project" value="UniProtKB-EC"/>
</dbReference>
<dbReference type="UniPathway" id="UPA00958"/>
<dbReference type="SUPFAM" id="SSF53756">
    <property type="entry name" value="UDP-Glycosyltransferase/glycogen phosphorylase"/>
    <property type="match status" value="1"/>
</dbReference>
<evidence type="ECO:0000256" key="8">
    <source>
        <dbReference type="RuleBase" id="RU365103"/>
    </source>
</evidence>
<sequence length="405" mass="44746">MPRSLSLAAYMALARRAPRNPIAFPAERPEGELIWAHVSSMPKAAAILQLFHRLKPLRPGLRFLLTTAPDLPRPDHLKSDVIWQQVPEESVPAIDAFLAHWKPDLCLWSGGHLRPAAIEMTARRGVPLYLVDAEAPALEEARFLWLPDMGRGILRRFRKIMAIDDAAAQRLRRIGSNGEVVEITGALQEGRAALDCDEDTRDKLAAMLAGRPVWLAAMVQREELDTVTRAHRTSMRFAHRQLLILVPDDETMGPQYARQLRQQGWNIAEWSNGEYPEETTQILLADTRGELGLWYRLAPITLMGSSLLSGFGGRDPYEPAALGSAILYGPNVSRYLPGYSRLVAARAALIVKDSDTLASAISRLSAPDQAAEMAHAAWEVSSSGAEVTDALIEMIQDELDMRGAA</sequence>
<evidence type="ECO:0000259" key="9">
    <source>
        <dbReference type="Pfam" id="PF04413"/>
    </source>
</evidence>
<keyword evidence="8" id="KW-1003">Cell membrane</keyword>
<name>A0A6L8LHC8_9RHOB</name>
<dbReference type="Gene3D" id="3.40.50.2000">
    <property type="entry name" value="Glycogen Phosphorylase B"/>
    <property type="match status" value="1"/>
</dbReference>
<evidence type="ECO:0000256" key="5">
    <source>
        <dbReference type="ARBA" id="ARBA00022679"/>
    </source>
</evidence>
<evidence type="ECO:0000256" key="6">
    <source>
        <dbReference type="ARBA" id="ARBA00031445"/>
    </source>
</evidence>
<evidence type="ECO:0000313" key="10">
    <source>
        <dbReference type="EMBL" id="MYM55205.1"/>
    </source>
</evidence>
<keyword evidence="8" id="KW-0472">Membrane</keyword>
<evidence type="ECO:0000313" key="11">
    <source>
        <dbReference type="Proteomes" id="UP000479043"/>
    </source>
</evidence>
<evidence type="ECO:0000256" key="1">
    <source>
        <dbReference type="ARBA" id="ARBA00003394"/>
    </source>
</evidence>
<dbReference type="Gene3D" id="3.40.50.11720">
    <property type="entry name" value="3-Deoxy-D-manno-octulosonic-acid transferase, N-terminal domain"/>
    <property type="match status" value="1"/>
</dbReference>
<dbReference type="Proteomes" id="UP000479043">
    <property type="component" value="Unassembled WGS sequence"/>
</dbReference>
<evidence type="ECO:0000256" key="2">
    <source>
        <dbReference type="ARBA" id="ARBA00004713"/>
    </source>
</evidence>
<feature type="domain" description="3-deoxy-D-manno-octulosonic-acid transferase N-terminal" evidence="9">
    <location>
        <begin position="25"/>
        <end position="187"/>
    </location>
</feature>
<evidence type="ECO:0000256" key="7">
    <source>
        <dbReference type="ARBA" id="ARBA00049183"/>
    </source>
</evidence>
<comment type="subcellular location">
    <subcellularLocation>
        <location evidence="8">Cell membrane</location>
    </subcellularLocation>
</comment>
<dbReference type="GO" id="GO:0005886">
    <property type="term" value="C:plasma membrane"/>
    <property type="evidence" value="ECO:0007669"/>
    <property type="project" value="UniProtKB-SubCell"/>
</dbReference>
<dbReference type="InterPro" id="IPR007507">
    <property type="entry name" value="Glycos_transf_N"/>
</dbReference>
<keyword evidence="5 8" id="KW-0808">Transferase</keyword>
<dbReference type="InterPro" id="IPR038107">
    <property type="entry name" value="Glycos_transf_N_sf"/>
</dbReference>
<comment type="function">
    <text evidence="1 8">Involved in lipopolysaccharide (LPS) biosynthesis. Catalyzes the transfer of 3-deoxy-D-manno-octulosonate (Kdo) residue(s) from CMP-Kdo to lipid IV(A), the tetraacyldisaccharide-1,4'-bisphosphate precursor of lipid A.</text>
</comment>
<dbReference type="PANTHER" id="PTHR42755">
    <property type="entry name" value="3-DEOXY-MANNO-OCTULOSONATE CYTIDYLYLTRANSFERASE"/>
    <property type="match status" value="1"/>
</dbReference>
<reference evidence="10 11" key="1">
    <citation type="submission" date="2020-01" db="EMBL/GenBank/DDBJ databases">
        <authorList>
            <person name="Chen S."/>
        </authorList>
    </citation>
    <scope>NUCLEOTIDE SEQUENCE [LARGE SCALE GENOMIC DNA]</scope>
    <source>
        <strain evidence="10 11">GS-10</strain>
    </source>
</reference>
<evidence type="ECO:0000256" key="3">
    <source>
        <dbReference type="ARBA" id="ARBA00012621"/>
    </source>
</evidence>
<dbReference type="PANTHER" id="PTHR42755:SF1">
    <property type="entry name" value="3-DEOXY-D-MANNO-OCTULOSONIC ACID TRANSFERASE, MITOCHONDRIAL-RELATED"/>
    <property type="match status" value="1"/>
</dbReference>
<dbReference type="AlphaFoldDB" id="A0A6L8LHC8"/>
<comment type="similarity">
    <text evidence="8">Belongs to the glycosyltransferase group 1 family.</text>
</comment>
<comment type="catalytic activity">
    <reaction evidence="7 8">
        <text>lipid IVA (E. coli) + CMP-3-deoxy-beta-D-manno-octulosonate = alpha-Kdo-(2-&gt;6)-lipid IVA (E. coli) + CMP + H(+)</text>
        <dbReference type="Rhea" id="RHEA:28066"/>
        <dbReference type="ChEBI" id="CHEBI:15378"/>
        <dbReference type="ChEBI" id="CHEBI:58603"/>
        <dbReference type="ChEBI" id="CHEBI:60364"/>
        <dbReference type="ChEBI" id="CHEBI:60377"/>
        <dbReference type="ChEBI" id="CHEBI:85987"/>
        <dbReference type="EC" id="2.4.99.12"/>
    </reaction>
</comment>
<accession>A0A6L8LHC8</accession>
<dbReference type="EC" id="2.4.99.12" evidence="3 8"/>
<dbReference type="GO" id="GO:0009245">
    <property type="term" value="P:lipid A biosynthetic process"/>
    <property type="evidence" value="ECO:0007669"/>
    <property type="project" value="TreeGrafter"/>
</dbReference>
<dbReference type="Pfam" id="PF04413">
    <property type="entry name" value="Glycos_transf_N"/>
    <property type="match status" value="1"/>
</dbReference>
<keyword evidence="8" id="KW-0448">Lipopolysaccharide biosynthesis</keyword>